<dbReference type="Proteomes" id="UP001187343">
    <property type="component" value="Unassembled WGS sequence"/>
</dbReference>
<organism evidence="1 2">
    <name type="scientific">Cirrhinus molitorella</name>
    <name type="common">mud carp</name>
    <dbReference type="NCBI Taxonomy" id="172907"/>
    <lineage>
        <taxon>Eukaryota</taxon>
        <taxon>Metazoa</taxon>
        <taxon>Chordata</taxon>
        <taxon>Craniata</taxon>
        <taxon>Vertebrata</taxon>
        <taxon>Euteleostomi</taxon>
        <taxon>Actinopterygii</taxon>
        <taxon>Neopterygii</taxon>
        <taxon>Teleostei</taxon>
        <taxon>Ostariophysi</taxon>
        <taxon>Cypriniformes</taxon>
        <taxon>Cyprinidae</taxon>
        <taxon>Labeoninae</taxon>
        <taxon>Labeonini</taxon>
        <taxon>Cirrhinus</taxon>
    </lineage>
</organism>
<accession>A0AA88TWY7</accession>
<dbReference type="AlphaFoldDB" id="A0AA88TWY7"/>
<protein>
    <submittedName>
        <fullName evidence="1">Uncharacterized protein</fullName>
    </submittedName>
</protein>
<dbReference type="Pfam" id="PF15031">
    <property type="entry name" value="DUF4528"/>
    <property type="match status" value="1"/>
</dbReference>
<gene>
    <name evidence="1" type="ORF">Q8A67_011926</name>
</gene>
<name>A0AA88TWY7_9TELE</name>
<dbReference type="EMBL" id="JAUYZG010000011">
    <property type="protein sequence ID" value="KAK2894697.1"/>
    <property type="molecule type" value="Genomic_DNA"/>
</dbReference>
<dbReference type="PANTHER" id="PTHR34651:SF1">
    <property type="entry name" value="SIMILAR TO ENSANGP00000021391"/>
    <property type="match status" value="1"/>
</dbReference>
<evidence type="ECO:0000313" key="1">
    <source>
        <dbReference type="EMBL" id="KAK2894697.1"/>
    </source>
</evidence>
<sequence length="291" mass="32672">MTEILRRIHGCFLKVALFPSTFGNKAPRPAASEVLTCHLTQRALPPWTSFCVRYRDVINDQFGLSNFNWQVQGANYHILRTGAFPFIKYHCTKAPPQNLEFENKFFGTLKVINLGIPCLAYGLGSWMVVGVTETVQTSAGPVTVYFAYKEADVSSEKPKPVSWCSCFWSGPQVQCQATGDDISLSGYAMIFMSTEVLRQIGLELNFFCQKSLNDGDKPSCQLRRKSCMMVISSLYFPSVVVVTTDPVLQPFLVFPNALQSPAERQHAHCANQYFYSYRLQVVPVAVSHARH</sequence>
<dbReference type="PANTHER" id="PTHR34651">
    <property type="entry name" value="SIMILAR TO ENSANGP00000021391"/>
    <property type="match status" value="1"/>
</dbReference>
<comment type="caution">
    <text evidence="1">The sequence shown here is derived from an EMBL/GenBank/DDBJ whole genome shotgun (WGS) entry which is preliminary data.</text>
</comment>
<keyword evidence="2" id="KW-1185">Reference proteome</keyword>
<reference evidence="1" key="1">
    <citation type="submission" date="2023-08" db="EMBL/GenBank/DDBJ databases">
        <title>Chromosome-level Genome Assembly of mud carp (Cirrhinus molitorella).</title>
        <authorList>
            <person name="Liu H."/>
        </authorList>
    </citation>
    <scope>NUCLEOTIDE SEQUENCE</scope>
    <source>
        <strain evidence="1">Prfri</strain>
        <tissue evidence="1">Muscle</tissue>
    </source>
</reference>
<dbReference type="InterPro" id="IPR029245">
    <property type="entry name" value="DUF4528"/>
</dbReference>
<evidence type="ECO:0000313" key="2">
    <source>
        <dbReference type="Proteomes" id="UP001187343"/>
    </source>
</evidence>
<proteinExistence type="predicted"/>